<dbReference type="KEGG" id="hazt:108680226"/>
<reference evidence="4" key="1">
    <citation type="submission" date="2025-08" db="UniProtKB">
        <authorList>
            <consortium name="RefSeq"/>
        </authorList>
    </citation>
    <scope>IDENTIFICATION</scope>
    <source>
        <tissue evidence="4">Whole organism</tissue>
    </source>
</reference>
<evidence type="ECO:0000256" key="1">
    <source>
        <dbReference type="SAM" id="MobiDB-lite"/>
    </source>
</evidence>
<organism evidence="3 4">
    <name type="scientific">Hyalella azteca</name>
    <name type="common">Amphipod</name>
    <dbReference type="NCBI Taxonomy" id="294128"/>
    <lineage>
        <taxon>Eukaryota</taxon>
        <taxon>Metazoa</taxon>
        <taxon>Ecdysozoa</taxon>
        <taxon>Arthropoda</taxon>
        <taxon>Crustacea</taxon>
        <taxon>Multicrustacea</taxon>
        <taxon>Malacostraca</taxon>
        <taxon>Eumalacostraca</taxon>
        <taxon>Peracarida</taxon>
        <taxon>Amphipoda</taxon>
        <taxon>Senticaudata</taxon>
        <taxon>Talitrida</taxon>
        <taxon>Talitroidea</taxon>
        <taxon>Hyalellidae</taxon>
        <taxon>Hyalella</taxon>
    </lineage>
</organism>
<dbReference type="AlphaFoldDB" id="A0A8B7PES3"/>
<sequence length="302" mass="33019">MARVWHASIGLVAASAMMAAVAASWVNTNVFDNSESDKWASDMCSTNTTCNATAKRCFWQLRQAQAFVQSLERNESDSLVDRCNDRRQNFDTCALAANLNVTWSSLTGSNVTCDLSFRHGPRSFFPPRGPRPRRTAENVSPLQSTDLSLPSLVSSIRFRPKRALEGVSYPRDLVPGLSLAPSVFRRARDTRHGRRPGPRGGPNGKRSWGSVAEFLENLETEDPAALQNYTLCVLKEEGLVLPDGQVNRTAFQTLATVAFITEPVVATAVKDAMGTCEAASVPNQLTDYMKCWATACVGAKMP</sequence>
<dbReference type="Proteomes" id="UP000694843">
    <property type="component" value="Unplaced"/>
</dbReference>
<evidence type="ECO:0000256" key="2">
    <source>
        <dbReference type="SAM" id="SignalP"/>
    </source>
</evidence>
<evidence type="ECO:0000313" key="3">
    <source>
        <dbReference type="Proteomes" id="UP000694843"/>
    </source>
</evidence>
<keyword evidence="2" id="KW-0732">Signal</keyword>
<keyword evidence="3" id="KW-1185">Reference proteome</keyword>
<evidence type="ECO:0000313" key="4">
    <source>
        <dbReference type="RefSeq" id="XP_018024500.1"/>
    </source>
</evidence>
<dbReference type="RefSeq" id="XP_018024500.1">
    <property type="nucleotide sequence ID" value="XM_018169011.2"/>
</dbReference>
<protein>
    <submittedName>
        <fullName evidence="4">Uncharacterized protein LOC108680226 isoform X1</fullName>
    </submittedName>
</protein>
<proteinExistence type="predicted"/>
<feature type="compositionally biased region" description="Basic residues" evidence="1">
    <location>
        <begin position="188"/>
        <end position="197"/>
    </location>
</feature>
<dbReference type="GeneID" id="108680226"/>
<feature type="region of interest" description="Disordered" evidence="1">
    <location>
        <begin position="186"/>
        <end position="207"/>
    </location>
</feature>
<dbReference type="OrthoDB" id="10539059at2759"/>
<feature type="chain" id="PRO_5034388011" evidence="2">
    <location>
        <begin position="24"/>
        <end position="302"/>
    </location>
</feature>
<accession>A0A8B7PES3</accession>
<name>A0A8B7PES3_HYAAZ</name>
<gene>
    <name evidence="4" type="primary">LOC108680226</name>
</gene>
<feature type="signal peptide" evidence="2">
    <location>
        <begin position="1"/>
        <end position="23"/>
    </location>
</feature>